<keyword evidence="5" id="KW-1185">Reference proteome</keyword>
<dbReference type="SUPFAM" id="SSF51735">
    <property type="entry name" value="NAD(P)-binding Rossmann-fold domains"/>
    <property type="match status" value="1"/>
</dbReference>
<comment type="caution">
    <text evidence="4">The sequence shown here is derived from an EMBL/GenBank/DDBJ whole genome shotgun (WGS) entry which is preliminary data.</text>
</comment>
<protein>
    <submittedName>
        <fullName evidence="4">NmrA-like family domain-containing protein 1</fullName>
    </submittedName>
</protein>
<dbReference type="Pfam" id="PF05368">
    <property type="entry name" value="NmrA"/>
    <property type="match status" value="1"/>
</dbReference>
<dbReference type="InterPro" id="IPR036291">
    <property type="entry name" value="NAD(P)-bd_dom_sf"/>
</dbReference>
<evidence type="ECO:0000313" key="5">
    <source>
        <dbReference type="Proteomes" id="UP001390339"/>
    </source>
</evidence>
<evidence type="ECO:0000259" key="3">
    <source>
        <dbReference type="Pfam" id="PF05368"/>
    </source>
</evidence>
<dbReference type="Gene3D" id="3.40.50.720">
    <property type="entry name" value="NAD(P)-binding Rossmann-like Domain"/>
    <property type="match status" value="1"/>
</dbReference>
<dbReference type="PANTHER" id="PTHR42748:SF26">
    <property type="entry name" value="NMRA-LIKE DOMAIN-CONTAINING PROTEIN"/>
    <property type="match status" value="1"/>
</dbReference>
<dbReference type="EMBL" id="JAPCWZ010000004">
    <property type="protein sequence ID" value="KAK8868584.1"/>
    <property type="molecule type" value="Genomic_DNA"/>
</dbReference>
<keyword evidence="2" id="KW-0521">NADP</keyword>
<comment type="similarity">
    <text evidence="1">Belongs to the NmrA-type oxidoreductase family.</text>
</comment>
<dbReference type="PANTHER" id="PTHR42748">
    <property type="entry name" value="NITROGEN METABOLITE REPRESSION PROTEIN NMRA FAMILY MEMBER"/>
    <property type="match status" value="1"/>
</dbReference>
<evidence type="ECO:0000256" key="2">
    <source>
        <dbReference type="ARBA" id="ARBA00022857"/>
    </source>
</evidence>
<accession>A0ABR2IVD9</accession>
<dbReference type="InterPro" id="IPR008030">
    <property type="entry name" value="NmrA-like"/>
</dbReference>
<gene>
    <name evidence="4" type="ORF">PGQ11_007162</name>
</gene>
<dbReference type="Proteomes" id="UP001390339">
    <property type="component" value="Unassembled WGS sequence"/>
</dbReference>
<sequence length="350" mass="38669">MGRKLIVVCGATGNQGGSVARRFLRDPGFQVRGLTRDTSSEKARELVELGIEMVQADVEDVASLEAGFRGANLIFSVTQYWEPFFRPDYVAAAKEQGVSIRKLAYDVEYRCGRNIADAAAAAALDSLDANGFLVSTLSHAARCSGGRYTDLYHFDAKADIFPDYVEKTYPGLAKRMSCIQTGYFFTSYNILPNSYFAKQQGEGFKMQFPTDPTKQQPHLDVNGDMGNFVYAVHQMPAGKAYMAEGTTCTWPDFLKTWRKATGVRHATYEQVPQATMVAASSGGYEDLGQEVARMFAYSSDPGYDGGMELLRAEDLRKAGIDCPMTSWEDWASRHDWSAILNSNVAAWRAA</sequence>
<reference evidence="4 5" key="1">
    <citation type="journal article" date="2024" name="IMA Fungus">
        <title>Apiospora arundinis, a panoply of carbohydrate-active enzymes and secondary metabolites.</title>
        <authorList>
            <person name="Sorensen T."/>
            <person name="Petersen C."/>
            <person name="Muurmann A.T."/>
            <person name="Christiansen J.V."/>
            <person name="Brundto M.L."/>
            <person name="Overgaard C.K."/>
            <person name="Boysen A.T."/>
            <person name="Wollenberg R.D."/>
            <person name="Larsen T.O."/>
            <person name="Sorensen J.L."/>
            <person name="Nielsen K.L."/>
            <person name="Sondergaard T.E."/>
        </authorList>
    </citation>
    <scope>NUCLEOTIDE SEQUENCE [LARGE SCALE GENOMIC DNA]</scope>
    <source>
        <strain evidence="4 5">AAU 773</strain>
    </source>
</reference>
<evidence type="ECO:0000313" key="4">
    <source>
        <dbReference type="EMBL" id="KAK8868584.1"/>
    </source>
</evidence>
<dbReference type="Gene3D" id="3.90.25.10">
    <property type="entry name" value="UDP-galactose 4-epimerase, domain 1"/>
    <property type="match status" value="1"/>
</dbReference>
<evidence type="ECO:0000256" key="1">
    <source>
        <dbReference type="ARBA" id="ARBA00006328"/>
    </source>
</evidence>
<proteinExistence type="inferred from homology"/>
<dbReference type="InterPro" id="IPR051164">
    <property type="entry name" value="NmrA-like_oxidored"/>
</dbReference>
<name>A0ABR2IVD9_9PEZI</name>
<feature type="domain" description="NmrA-like" evidence="3">
    <location>
        <begin position="4"/>
        <end position="317"/>
    </location>
</feature>
<organism evidence="4 5">
    <name type="scientific">Apiospora arundinis</name>
    <dbReference type="NCBI Taxonomy" id="335852"/>
    <lineage>
        <taxon>Eukaryota</taxon>
        <taxon>Fungi</taxon>
        <taxon>Dikarya</taxon>
        <taxon>Ascomycota</taxon>
        <taxon>Pezizomycotina</taxon>
        <taxon>Sordariomycetes</taxon>
        <taxon>Xylariomycetidae</taxon>
        <taxon>Amphisphaeriales</taxon>
        <taxon>Apiosporaceae</taxon>
        <taxon>Apiospora</taxon>
    </lineage>
</organism>